<evidence type="ECO:0000256" key="3">
    <source>
        <dbReference type="ARBA" id="ARBA00022618"/>
    </source>
</evidence>
<dbReference type="GO" id="GO:0043093">
    <property type="term" value="P:FtsZ-dependent cytokinesis"/>
    <property type="evidence" value="ECO:0007669"/>
    <property type="project" value="UniProtKB-UniRule"/>
</dbReference>
<dbReference type="InterPro" id="IPR036525">
    <property type="entry name" value="Tubulin/FtsZ_GTPase_sf"/>
</dbReference>
<feature type="domain" description="Tubulin/FtsZ GTPase" evidence="12">
    <location>
        <begin position="18"/>
        <end position="207"/>
    </location>
</feature>
<feature type="region of interest" description="Disordered" evidence="11">
    <location>
        <begin position="413"/>
        <end position="439"/>
    </location>
</feature>
<dbReference type="Gene3D" id="3.30.1330.20">
    <property type="entry name" value="Tubulin/FtsZ, C-terminal domain"/>
    <property type="match status" value="1"/>
</dbReference>
<dbReference type="PROSITE" id="PS01135">
    <property type="entry name" value="FTSZ_2"/>
    <property type="match status" value="1"/>
</dbReference>
<dbReference type="RefSeq" id="WP_126678845.1">
    <property type="nucleotide sequence ID" value="NZ_CAUTUZ010000019.1"/>
</dbReference>
<dbReference type="PANTHER" id="PTHR30314">
    <property type="entry name" value="CELL DIVISION PROTEIN FTSZ-RELATED"/>
    <property type="match status" value="1"/>
</dbReference>
<evidence type="ECO:0000313" key="14">
    <source>
        <dbReference type="EMBL" id="RUL59739.1"/>
    </source>
</evidence>
<proteinExistence type="inferred from homology"/>
<dbReference type="PRINTS" id="PR00423">
    <property type="entry name" value="CELLDVISFTSZ"/>
</dbReference>
<evidence type="ECO:0000313" key="15">
    <source>
        <dbReference type="Proteomes" id="UP000278983"/>
    </source>
</evidence>
<dbReference type="EMBL" id="RYYU01000001">
    <property type="protein sequence ID" value="RUL59739.1"/>
    <property type="molecule type" value="Genomic_DNA"/>
</dbReference>
<evidence type="ECO:0000256" key="4">
    <source>
        <dbReference type="ARBA" id="ARBA00022741"/>
    </source>
</evidence>
<keyword evidence="7 8" id="KW-0131">Cell cycle</keyword>
<organism evidence="14 15">
    <name type="scientific">Prevotella koreensis</name>
    <dbReference type="NCBI Taxonomy" id="2490854"/>
    <lineage>
        <taxon>Bacteria</taxon>
        <taxon>Pseudomonadati</taxon>
        <taxon>Bacteroidota</taxon>
        <taxon>Bacteroidia</taxon>
        <taxon>Bacteroidales</taxon>
        <taxon>Prevotellaceae</taxon>
        <taxon>Prevotella</taxon>
    </lineage>
</organism>
<gene>
    <name evidence="8 14" type="primary">ftsZ</name>
    <name evidence="14" type="ORF">EHV08_08200</name>
</gene>
<dbReference type="AlphaFoldDB" id="A0A3S0S077"/>
<keyword evidence="5 8" id="KW-0342">GTP-binding</keyword>
<evidence type="ECO:0000256" key="8">
    <source>
        <dbReference type="HAMAP-Rule" id="MF_00909"/>
    </source>
</evidence>
<comment type="caution">
    <text evidence="14">The sequence shown here is derived from an EMBL/GenBank/DDBJ whole genome shotgun (WGS) entry which is preliminary data.</text>
</comment>
<dbReference type="SMART" id="SM00865">
    <property type="entry name" value="Tubulin_C"/>
    <property type="match status" value="1"/>
</dbReference>
<dbReference type="Gene3D" id="3.40.50.1440">
    <property type="entry name" value="Tubulin/FtsZ, GTPase domain"/>
    <property type="match status" value="1"/>
</dbReference>
<dbReference type="GO" id="GO:0051258">
    <property type="term" value="P:protein polymerization"/>
    <property type="evidence" value="ECO:0007669"/>
    <property type="project" value="UniProtKB-UniRule"/>
</dbReference>
<name>A0A3S0S077_9BACT</name>
<dbReference type="SUPFAM" id="SSF52490">
    <property type="entry name" value="Tubulin nucleotide-binding domain-like"/>
    <property type="match status" value="1"/>
</dbReference>
<dbReference type="InterPro" id="IPR008280">
    <property type="entry name" value="Tub_FtsZ_C"/>
</dbReference>
<dbReference type="GO" id="GO:0003924">
    <property type="term" value="F:GTPase activity"/>
    <property type="evidence" value="ECO:0007669"/>
    <property type="project" value="UniProtKB-UniRule"/>
</dbReference>
<sequence length="439" mass="48084">MPDNMILDFGEPEKDNSIIKVIGVGGGGGNAVNHMYREGIHDVSFVLCNTDNQALNDSPVPVHLQLGKEGLGAGNKPDKAREAAEESLADVKNMLSDGTKMAFITAGMGGGTGTGAAPVIARTSKEMGILTVGIVTIPFRFEGDRKIDQALDGVEEMAKHVDALLVINNERLREIYPELTVLDAFAKADDTLSIAAKSIAEIITVHGLINLDFNDVKTVLKDGGVAIMSTGYGEGEGRVKKAIEDALNSPLLNDNDVFNSKKILLSISFCSDKQNNASLTMEEMNDVNEFMARFGTGFELKWGLATDPELGPKVKVTILATGFGIENVDGMDGHFKKRTMEEQNRIAEEEEKAAERQDRRNRYYGKDGKTSQYKRRPHIFIFRHEDLDNDNVISAVEQTPTYKRTRQILDNIRSQATGKGDGEKESDEQKIDVTGKIVF</sequence>
<dbReference type="InterPro" id="IPR037103">
    <property type="entry name" value="Tubulin/FtsZ-like_C"/>
</dbReference>
<evidence type="ECO:0000256" key="6">
    <source>
        <dbReference type="ARBA" id="ARBA00023210"/>
    </source>
</evidence>
<feature type="compositionally biased region" description="Basic and acidic residues" evidence="11">
    <location>
        <begin position="420"/>
        <end position="433"/>
    </location>
</feature>
<evidence type="ECO:0000256" key="1">
    <source>
        <dbReference type="ARBA" id="ARBA00009690"/>
    </source>
</evidence>
<evidence type="ECO:0000259" key="12">
    <source>
        <dbReference type="SMART" id="SM00864"/>
    </source>
</evidence>
<keyword evidence="3 8" id="KW-0132">Cell division</keyword>
<dbReference type="GO" id="GO:0005525">
    <property type="term" value="F:GTP binding"/>
    <property type="evidence" value="ECO:0007669"/>
    <property type="project" value="UniProtKB-UniRule"/>
</dbReference>
<keyword evidence="15" id="KW-1185">Reference proteome</keyword>
<feature type="binding site" evidence="8">
    <location>
        <position position="189"/>
    </location>
    <ligand>
        <name>GTP</name>
        <dbReference type="ChEBI" id="CHEBI:37565"/>
    </ligand>
</feature>
<accession>A0A3S0S077</accession>
<comment type="function">
    <text evidence="8 10">Essential cell division protein that forms a contractile ring structure (Z ring) at the future cell division site. The regulation of the ring assembly controls the timing and the location of cell division. One of the functions of the FtsZ ring is to recruit other cell division proteins to the septum to produce a new cell wall between the dividing cells. Binds GTP and shows GTPase activity.</text>
</comment>
<feature type="binding site" evidence="8">
    <location>
        <position position="146"/>
    </location>
    <ligand>
        <name>GTP</name>
        <dbReference type="ChEBI" id="CHEBI:37565"/>
    </ligand>
</feature>
<keyword evidence="4 8" id="KW-0547">Nucleotide-binding</keyword>
<dbReference type="SUPFAM" id="SSF55307">
    <property type="entry name" value="Tubulin C-terminal domain-like"/>
    <property type="match status" value="1"/>
</dbReference>
<feature type="region of interest" description="Disordered" evidence="11">
    <location>
        <begin position="343"/>
        <end position="370"/>
    </location>
</feature>
<dbReference type="NCBIfam" id="TIGR00065">
    <property type="entry name" value="ftsZ"/>
    <property type="match status" value="1"/>
</dbReference>
<dbReference type="Proteomes" id="UP000278983">
    <property type="component" value="Unassembled WGS sequence"/>
</dbReference>
<dbReference type="InterPro" id="IPR020805">
    <property type="entry name" value="Cell_div_FtsZ_CS"/>
</dbReference>
<dbReference type="GO" id="GO:0032153">
    <property type="term" value="C:cell division site"/>
    <property type="evidence" value="ECO:0007669"/>
    <property type="project" value="UniProtKB-UniRule"/>
</dbReference>
<reference evidence="14 15" key="1">
    <citation type="submission" date="2018-12" db="EMBL/GenBank/DDBJ databases">
        <title>Genome sequencing of Prevotella sp. KCOM 3155 (= JS262).</title>
        <authorList>
            <person name="Kook J.-K."/>
            <person name="Park S.-N."/>
            <person name="Lim Y.K."/>
        </authorList>
    </citation>
    <scope>NUCLEOTIDE SEQUENCE [LARGE SCALE GENOMIC DNA]</scope>
    <source>
        <strain evidence="14 15">KCOM 3155</strain>
    </source>
</reference>
<feature type="domain" description="Tubulin/FtsZ 2-layer sandwich" evidence="13">
    <location>
        <begin position="209"/>
        <end position="332"/>
    </location>
</feature>
<keyword evidence="6 8" id="KW-0717">Septation</keyword>
<dbReference type="InterPro" id="IPR003008">
    <property type="entry name" value="Tubulin_FtsZ_GTPase"/>
</dbReference>
<dbReference type="GO" id="GO:0000917">
    <property type="term" value="P:division septum assembly"/>
    <property type="evidence" value="ECO:0007669"/>
    <property type="project" value="UniProtKB-KW"/>
</dbReference>
<comment type="similarity">
    <text evidence="1 8 10">Belongs to the FtsZ family.</text>
</comment>
<dbReference type="SMART" id="SM00864">
    <property type="entry name" value="Tubulin"/>
    <property type="match status" value="1"/>
</dbReference>
<dbReference type="InterPro" id="IPR024757">
    <property type="entry name" value="FtsZ_C"/>
</dbReference>
<feature type="binding site" evidence="8">
    <location>
        <begin position="26"/>
        <end position="30"/>
    </location>
    <ligand>
        <name>GTP</name>
        <dbReference type="ChEBI" id="CHEBI:37565"/>
    </ligand>
</feature>
<evidence type="ECO:0000256" key="11">
    <source>
        <dbReference type="SAM" id="MobiDB-lite"/>
    </source>
</evidence>
<dbReference type="InterPro" id="IPR018316">
    <property type="entry name" value="Tubulin/FtsZ_2-layer-sand-dom"/>
</dbReference>
<dbReference type="InterPro" id="IPR045061">
    <property type="entry name" value="FtsZ/CetZ"/>
</dbReference>
<dbReference type="HAMAP" id="MF_00909">
    <property type="entry name" value="FtsZ"/>
    <property type="match status" value="1"/>
</dbReference>
<keyword evidence="2 8" id="KW-0963">Cytoplasm</keyword>
<dbReference type="InterPro" id="IPR000158">
    <property type="entry name" value="Cell_div_FtsZ"/>
</dbReference>
<evidence type="ECO:0000256" key="9">
    <source>
        <dbReference type="NCBIfam" id="TIGR00065"/>
    </source>
</evidence>
<feature type="compositionally biased region" description="Basic and acidic residues" evidence="11">
    <location>
        <begin position="343"/>
        <end position="369"/>
    </location>
</feature>
<feature type="binding site" evidence="8">
    <location>
        <begin position="111"/>
        <end position="113"/>
    </location>
    <ligand>
        <name>GTP</name>
        <dbReference type="ChEBI" id="CHEBI:37565"/>
    </ligand>
</feature>
<dbReference type="OrthoDB" id="9813375at2"/>
<dbReference type="Pfam" id="PF00091">
    <property type="entry name" value="Tubulin"/>
    <property type="match status" value="1"/>
</dbReference>
<evidence type="ECO:0000259" key="13">
    <source>
        <dbReference type="SMART" id="SM00865"/>
    </source>
</evidence>
<comment type="subcellular location">
    <subcellularLocation>
        <location evidence="8">Cytoplasm</location>
    </subcellularLocation>
    <text evidence="8">Assembles at midcell at the inner surface of the cytoplasmic membrane.</text>
</comment>
<feature type="binding site" evidence="8">
    <location>
        <position position="142"/>
    </location>
    <ligand>
        <name>GTP</name>
        <dbReference type="ChEBI" id="CHEBI:37565"/>
    </ligand>
</feature>
<evidence type="ECO:0000256" key="7">
    <source>
        <dbReference type="ARBA" id="ARBA00023306"/>
    </source>
</evidence>
<evidence type="ECO:0000256" key="5">
    <source>
        <dbReference type="ARBA" id="ARBA00023134"/>
    </source>
</evidence>
<dbReference type="PANTHER" id="PTHR30314:SF3">
    <property type="entry name" value="MITOCHONDRIAL DIVISION PROTEIN FSZA"/>
    <property type="match status" value="1"/>
</dbReference>
<protein>
    <recommendedName>
        <fullName evidence="8 9">Cell division protein FtsZ</fullName>
    </recommendedName>
</protein>
<evidence type="ECO:0000256" key="10">
    <source>
        <dbReference type="RuleBase" id="RU000631"/>
    </source>
</evidence>
<evidence type="ECO:0000256" key="2">
    <source>
        <dbReference type="ARBA" id="ARBA00022490"/>
    </source>
</evidence>
<dbReference type="GO" id="GO:0005737">
    <property type="term" value="C:cytoplasm"/>
    <property type="evidence" value="ECO:0007669"/>
    <property type="project" value="UniProtKB-SubCell"/>
</dbReference>
<dbReference type="FunFam" id="3.40.50.1440:FF:000023">
    <property type="entry name" value="Cell division protein FtsZ"/>
    <property type="match status" value="1"/>
</dbReference>
<dbReference type="Pfam" id="PF12327">
    <property type="entry name" value="FtsZ_C"/>
    <property type="match status" value="1"/>
</dbReference>
<comment type="subunit">
    <text evidence="8">Homodimer. Polymerizes to form a dynamic ring structure in a strictly GTP-dependent manner. Interacts directly with several other division proteins.</text>
</comment>
<dbReference type="CDD" id="cd02201">
    <property type="entry name" value="FtsZ_type1"/>
    <property type="match status" value="1"/>
</dbReference>